<dbReference type="GeneTree" id="ENSGT01120000271828"/>
<dbReference type="PROSITE" id="PS50835">
    <property type="entry name" value="IG_LIKE"/>
    <property type="match status" value="1"/>
</dbReference>
<evidence type="ECO:0000256" key="4">
    <source>
        <dbReference type="SAM" id="SignalP"/>
    </source>
</evidence>
<dbReference type="InterPro" id="IPR003597">
    <property type="entry name" value="Ig_C1-set"/>
</dbReference>
<organism evidence="6 7">
    <name type="scientific">Cyprinodon variegatus</name>
    <name type="common">Sheepshead minnow</name>
    <dbReference type="NCBI Taxonomy" id="28743"/>
    <lineage>
        <taxon>Eukaryota</taxon>
        <taxon>Metazoa</taxon>
        <taxon>Chordata</taxon>
        <taxon>Craniata</taxon>
        <taxon>Vertebrata</taxon>
        <taxon>Euteleostomi</taxon>
        <taxon>Actinopterygii</taxon>
        <taxon>Neopterygii</taxon>
        <taxon>Teleostei</taxon>
        <taxon>Neoteleostei</taxon>
        <taxon>Acanthomorphata</taxon>
        <taxon>Ovalentaria</taxon>
        <taxon>Atherinomorphae</taxon>
        <taxon>Cyprinodontiformes</taxon>
        <taxon>Cyprinodontidae</taxon>
        <taxon>Cyprinodon</taxon>
    </lineage>
</organism>
<dbReference type="SUPFAM" id="SSF54452">
    <property type="entry name" value="MHC antigen-recognition domain"/>
    <property type="match status" value="1"/>
</dbReference>
<feature type="region of interest" description="Disordered" evidence="3">
    <location>
        <begin position="308"/>
        <end position="328"/>
    </location>
</feature>
<dbReference type="InterPro" id="IPR011161">
    <property type="entry name" value="MHC_I-like_Ag-recog"/>
</dbReference>
<feature type="compositionally biased region" description="Basic and acidic residues" evidence="3">
    <location>
        <begin position="316"/>
        <end position="328"/>
    </location>
</feature>
<keyword evidence="1" id="KW-0325">Glycoprotein</keyword>
<reference evidence="6" key="1">
    <citation type="submission" date="2025-08" db="UniProtKB">
        <authorList>
            <consortium name="Ensembl"/>
        </authorList>
    </citation>
    <scope>IDENTIFICATION</scope>
</reference>
<keyword evidence="7" id="KW-1185">Reference proteome</keyword>
<dbReference type="GO" id="GO:0009897">
    <property type="term" value="C:external side of plasma membrane"/>
    <property type="evidence" value="ECO:0007669"/>
    <property type="project" value="TreeGrafter"/>
</dbReference>
<evidence type="ECO:0000313" key="7">
    <source>
        <dbReference type="Proteomes" id="UP000265020"/>
    </source>
</evidence>
<dbReference type="Ensembl" id="ENSCVAT00000027489.1">
    <property type="protein sequence ID" value="ENSCVAP00000018529.1"/>
    <property type="gene ID" value="ENSCVAG00000021815.1"/>
</dbReference>
<accession>A0A3Q2DIL1</accession>
<dbReference type="PRINTS" id="PR01638">
    <property type="entry name" value="MHCCLASSI"/>
</dbReference>
<sequence>MKLPSFMVLLGISLHNVTAVIHSLKYLYTASSQVPNFPEFVAVGLVDDAQIIYYDSNTQKAVRKQDWMNDAVDPEFWERETGKFQGLQQEIKVEIEIAKQRFGQTGGVHIMQLMYGCEWDDETEEVTGFKQYGYDGEDWLILDMKTNTWIASKQQAEITTNQWNNNRAELEYLKNYLNQVCPEWLKKYINYGRSSLMRTDRPSVSIHQKSSSSPISCFATGFYPNRAEMFWRKDGAEIHDDVEKGEILPNNDGTFQMNVDLKLPSSEDWTKYECVFQLSGDNNDIITPLDKTEIGINGGKTLKVAVLRPKPTTSSKQEEKEAKQLSQV</sequence>
<dbReference type="Pfam" id="PF07654">
    <property type="entry name" value="C1-set"/>
    <property type="match status" value="1"/>
</dbReference>
<keyword evidence="4" id="KW-0732">Signal</keyword>
<dbReference type="GO" id="GO:0005615">
    <property type="term" value="C:extracellular space"/>
    <property type="evidence" value="ECO:0007669"/>
    <property type="project" value="TreeGrafter"/>
</dbReference>
<dbReference type="InterPro" id="IPR007110">
    <property type="entry name" value="Ig-like_dom"/>
</dbReference>
<dbReference type="InterPro" id="IPR037055">
    <property type="entry name" value="MHC_I-like_Ag-recog_sf"/>
</dbReference>
<evidence type="ECO:0000256" key="3">
    <source>
        <dbReference type="SAM" id="MobiDB-lite"/>
    </source>
</evidence>
<reference evidence="6" key="2">
    <citation type="submission" date="2025-09" db="UniProtKB">
        <authorList>
            <consortium name="Ensembl"/>
        </authorList>
    </citation>
    <scope>IDENTIFICATION</scope>
</reference>
<dbReference type="Pfam" id="PF00129">
    <property type="entry name" value="MHC_I"/>
    <property type="match status" value="1"/>
</dbReference>
<feature type="signal peptide" evidence="4">
    <location>
        <begin position="1"/>
        <end position="19"/>
    </location>
</feature>
<dbReference type="STRING" id="28743.ENSCVAP00000018529"/>
<dbReference type="SUPFAM" id="SSF48726">
    <property type="entry name" value="Immunoglobulin"/>
    <property type="match status" value="1"/>
</dbReference>
<dbReference type="Gene3D" id="3.30.500.10">
    <property type="entry name" value="MHC class I-like antigen recognition-like"/>
    <property type="match status" value="1"/>
</dbReference>
<comment type="similarity">
    <text evidence="2">Belongs to the MHC class I family.</text>
</comment>
<dbReference type="AlphaFoldDB" id="A0A3Q2DIL1"/>
<evidence type="ECO:0000256" key="1">
    <source>
        <dbReference type="ARBA" id="ARBA00023180"/>
    </source>
</evidence>
<name>A0A3Q2DIL1_CYPVA</name>
<dbReference type="Proteomes" id="UP000265020">
    <property type="component" value="Unassembled WGS sequence"/>
</dbReference>
<protein>
    <submittedName>
        <fullName evidence="6">Major histocompatibility complex class I-related gene protein-like</fullName>
    </submittedName>
</protein>
<dbReference type="FunFam" id="2.60.40.10:FF:000943">
    <property type="entry name" value="Classical MHC class I molecule, alpha-chain"/>
    <property type="match status" value="1"/>
</dbReference>
<evidence type="ECO:0000256" key="2">
    <source>
        <dbReference type="RuleBase" id="RU004439"/>
    </source>
</evidence>
<dbReference type="InterPro" id="IPR011162">
    <property type="entry name" value="MHC_I/II-like_Ag-recog"/>
</dbReference>
<dbReference type="InterPro" id="IPR050208">
    <property type="entry name" value="MHC_class-I_related"/>
</dbReference>
<dbReference type="OMA" id="DCIEWLH"/>
<feature type="chain" id="PRO_5018741092" evidence="4">
    <location>
        <begin position="20"/>
        <end position="328"/>
    </location>
</feature>
<proteinExistence type="inferred from homology"/>
<evidence type="ECO:0000313" key="6">
    <source>
        <dbReference type="Ensembl" id="ENSCVAP00000018529.1"/>
    </source>
</evidence>
<dbReference type="SMART" id="SM00407">
    <property type="entry name" value="IGc1"/>
    <property type="match status" value="1"/>
</dbReference>
<dbReference type="GO" id="GO:0006955">
    <property type="term" value="P:immune response"/>
    <property type="evidence" value="ECO:0007669"/>
    <property type="project" value="TreeGrafter"/>
</dbReference>
<evidence type="ECO:0000259" key="5">
    <source>
        <dbReference type="PROSITE" id="PS50835"/>
    </source>
</evidence>
<dbReference type="PANTHER" id="PTHR16675">
    <property type="entry name" value="MHC CLASS I-RELATED"/>
    <property type="match status" value="1"/>
</dbReference>
<dbReference type="InterPro" id="IPR001039">
    <property type="entry name" value="MHC_I_a_a1/a2"/>
</dbReference>
<dbReference type="FunFam" id="3.30.500.10:FF:000001">
    <property type="entry name" value="H-2 class I histocompatibility antigen, alpha chain"/>
    <property type="match status" value="1"/>
</dbReference>
<dbReference type="Gene3D" id="2.60.40.10">
    <property type="entry name" value="Immunoglobulins"/>
    <property type="match status" value="1"/>
</dbReference>
<dbReference type="InterPro" id="IPR036179">
    <property type="entry name" value="Ig-like_dom_sf"/>
</dbReference>
<dbReference type="InterPro" id="IPR013783">
    <property type="entry name" value="Ig-like_fold"/>
</dbReference>
<dbReference type="PANTHER" id="PTHR16675:SF237">
    <property type="entry name" value="MHC CLASS I ANTIGEN TRANSCRIPT VARIANT 1-RELATED"/>
    <property type="match status" value="1"/>
</dbReference>
<feature type="domain" description="Ig-like" evidence="5">
    <location>
        <begin position="202"/>
        <end position="287"/>
    </location>
</feature>